<accession>A0A0N0IWK4</accession>
<evidence type="ECO:0000256" key="2">
    <source>
        <dbReference type="ARBA" id="ARBA00022723"/>
    </source>
</evidence>
<gene>
    <name evidence="4" type="ORF">AOB46_09780</name>
</gene>
<proteinExistence type="inferred from homology"/>
<dbReference type="InterPro" id="IPR029065">
    <property type="entry name" value="Enolase_C-like"/>
</dbReference>
<dbReference type="GO" id="GO:0016854">
    <property type="term" value="F:racemase and epimerase activity"/>
    <property type="evidence" value="ECO:0007669"/>
    <property type="project" value="UniProtKB-ARBA"/>
</dbReference>
<comment type="caution">
    <text evidence="4">The sequence shown here is derived from an EMBL/GenBank/DDBJ whole genome shotgun (WGS) entry which is preliminary data.</text>
</comment>
<sequence>MKITINFGIRQLLLKETFSIAYGNYNRRDALLIELSYQGFKGYGECVAIDYYRISLEDFIVKLKEIQPLLEKQIIVHPEDFFRTISAMKLHPFLLSALDCAYWDLFGKLENKSCTELNNLPVENLTESSITISVGNSEDQIRKIEKSTWSRFKVKCKGLDRNHVKRLWETNYNIALDSNASFTEEDCIWLQQNPEIRRFAYIEQPRPVDQYAVLKKEGFANWMADEDCRNTDALEKLLPYYKSVNIKLMKCGGLTPALEMIRKAKKLGYKVMIGCMTESTVGISAGCVLAGLTDFADLDGANLVSNDYASGNYVENGKIILSGKPGLGIELK</sequence>
<organism evidence="4 5">
    <name type="scientific">Chryseobacterium indologenes</name>
    <name type="common">Flavobacterium indologenes</name>
    <dbReference type="NCBI Taxonomy" id="253"/>
    <lineage>
        <taxon>Bacteria</taxon>
        <taxon>Pseudomonadati</taxon>
        <taxon>Bacteroidota</taxon>
        <taxon>Flavobacteriia</taxon>
        <taxon>Flavobacteriales</taxon>
        <taxon>Weeksellaceae</taxon>
        <taxon>Chryseobacterium group</taxon>
        <taxon>Chryseobacterium</taxon>
    </lineage>
</organism>
<evidence type="ECO:0000313" key="4">
    <source>
        <dbReference type="EMBL" id="KPE51422.1"/>
    </source>
</evidence>
<dbReference type="InterPro" id="IPR029017">
    <property type="entry name" value="Enolase-like_N"/>
</dbReference>
<dbReference type="EMBL" id="LJOD01000005">
    <property type="protein sequence ID" value="KPE51422.1"/>
    <property type="molecule type" value="Genomic_DNA"/>
</dbReference>
<dbReference type="SUPFAM" id="SSF51604">
    <property type="entry name" value="Enolase C-terminal domain-like"/>
    <property type="match status" value="1"/>
</dbReference>
<dbReference type="SUPFAM" id="SSF54826">
    <property type="entry name" value="Enolase N-terminal domain-like"/>
    <property type="match status" value="1"/>
</dbReference>
<keyword evidence="4" id="KW-0413">Isomerase</keyword>
<dbReference type="SFLD" id="SFLDS00001">
    <property type="entry name" value="Enolase"/>
    <property type="match status" value="1"/>
</dbReference>
<dbReference type="PANTHER" id="PTHR48080:SF3">
    <property type="entry name" value="ENOLASE SUPERFAMILY MEMBER DDB_G0284701"/>
    <property type="match status" value="1"/>
</dbReference>
<dbReference type="GO" id="GO:0046872">
    <property type="term" value="F:metal ion binding"/>
    <property type="evidence" value="ECO:0007669"/>
    <property type="project" value="UniProtKB-KW"/>
</dbReference>
<dbReference type="InterPro" id="IPR034593">
    <property type="entry name" value="DgoD-like"/>
</dbReference>
<dbReference type="Gene3D" id="3.30.390.10">
    <property type="entry name" value="Enolase-like, N-terminal domain"/>
    <property type="match status" value="1"/>
</dbReference>
<keyword evidence="2" id="KW-0479">Metal-binding</keyword>
<dbReference type="PATRIC" id="fig|253.9.peg.3749"/>
<dbReference type="Pfam" id="PF13378">
    <property type="entry name" value="MR_MLE_C"/>
    <property type="match status" value="1"/>
</dbReference>
<comment type="similarity">
    <text evidence="1">Belongs to the mandelate racemase/muconate lactonizing enzyme family.</text>
</comment>
<dbReference type="PANTHER" id="PTHR48080">
    <property type="entry name" value="D-GALACTONATE DEHYDRATASE-RELATED"/>
    <property type="match status" value="1"/>
</dbReference>
<evidence type="ECO:0000259" key="3">
    <source>
        <dbReference type="Pfam" id="PF13378"/>
    </source>
</evidence>
<dbReference type="Proteomes" id="UP000037953">
    <property type="component" value="Unassembled WGS sequence"/>
</dbReference>
<dbReference type="InterPro" id="IPR036849">
    <property type="entry name" value="Enolase-like_C_sf"/>
</dbReference>
<feature type="domain" description="Enolase C-terminal" evidence="3">
    <location>
        <begin position="139"/>
        <end position="331"/>
    </location>
</feature>
<evidence type="ECO:0000256" key="1">
    <source>
        <dbReference type="ARBA" id="ARBA00008031"/>
    </source>
</evidence>
<reference evidence="5" key="2">
    <citation type="submission" date="2015-09" db="EMBL/GenBank/DDBJ databases">
        <title>Draft genome sequence of a multidrug-resistant Chryseobacterium indologenes isolate from Malaysia.</title>
        <authorList>
            <person name="Yu C.Y."/>
            <person name="Ang G.Y."/>
            <person name="Chan K.-G."/>
        </authorList>
    </citation>
    <scope>NUCLEOTIDE SEQUENCE [LARGE SCALE GENOMIC DNA]</scope>
    <source>
        <strain evidence="5">CI_885</strain>
    </source>
</reference>
<evidence type="ECO:0000313" key="5">
    <source>
        <dbReference type="Proteomes" id="UP000037953"/>
    </source>
</evidence>
<name>A0A0N0IWK4_CHRID</name>
<dbReference type="RefSeq" id="WP_062698760.1">
    <property type="nucleotide sequence ID" value="NZ_LJOD01000005.1"/>
</dbReference>
<protein>
    <submittedName>
        <fullName evidence="4">Chloromuconate cycloisomerase</fullName>
    </submittedName>
</protein>
<dbReference type="Gene3D" id="3.20.20.120">
    <property type="entry name" value="Enolase-like C-terminal domain"/>
    <property type="match status" value="1"/>
</dbReference>
<reference evidence="4 5" key="1">
    <citation type="journal article" date="2015" name="Genom Data">
        <title>Draft genome sequence of a multidrug-resistant Chryseobacterium indologenes isolate from Malaysia.</title>
        <authorList>
            <person name="Yu C.Y."/>
            <person name="Ang G.Y."/>
            <person name="Cheng H.J."/>
            <person name="Cheong Y.M."/>
            <person name="Yin W.F."/>
            <person name="Chan K.G."/>
        </authorList>
    </citation>
    <scope>NUCLEOTIDE SEQUENCE [LARGE SCALE GENOMIC DNA]</scope>
    <source>
        <strain evidence="4 5">CI_885</strain>
    </source>
</reference>
<dbReference type="AlphaFoldDB" id="A0A0N0IWK4"/>